<evidence type="ECO:0000259" key="6">
    <source>
        <dbReference type="Pfam" id="PF17863"/>
    </source>
</evidence>
<dbReference type="PIRSF" id="PIRSF002849">
    <property type="entry name" value="AAA_ATPase_chaperone_MoxR_prd"/>
    <property type="match status" value="1"/>
</dbReference>
<evidence type="ECO:0000256" key="1">
    <source>
        <dbReference type="ARBA" id="ARBA00022741"/>
    </source>
</evidence>
<feature type="compositionally biased region" description="Pro residues" evidence="4">
    <location>
        <begin position="24"/>
        <end position="45"/>
    </location>
</feature>
<keyword evidence="1" id="KW-0547">Nucleotide-binding</keyword>
<feature type="region of interest" description="Disordered" evidence="4">
    <location>
        <begin position="1"/>
        <end position="48"/>
    </location>
</feature>
<evidence type="ECO:0000313" key="8">
    <source>
        <dbReference type="Proteomes" id="UP000291469"/>
    </source>
</evidence>
<dbReference type="InterPro" id="IPR027417">
    <property type="entry name" value="P-loop_NTPase"/>
</dbReference>
<gene>
    <name evidence="7" type="ORF">ER308_17575</name>
</gene>
<keyword evidence="2" id="KW-0067">ATP-binding</keyword>
<evidence type="ECO:0000256" key="3">
    <source>
        <dbReference type="ARBA" id="ARBA00061607"/>
    </source>
</evidence>
<dbReference type="SUPFAM" id="SSF52540">
    <property type="entry name" value="P-loop containing nucleoside triphosphate hydrolases"/>
    <property type="match status" value="1"/>
</dbReference>
<evidence type="ECO:0000256" key="4">
    <source>
        <dbReference type="SAM" id="MobiDB-lite"/>
    </source>
</evidence>
<dbReference type="Proteomes" id="UP000291469">
    <property type="component" value="Chromosome"/>
</dbReference>
<comment type="similarity">
    <text evidence="3">Belongs to the MoxR family.</text>
</comment>
<evidence type="ECO:0000259" key="5">
    <source>
        <dbReference type="Pfam" id="PF07726"/>
    </source>
</evidence>
<evidence type="ECO:0000313" key="7">
    <source>
        <dbReference type="EMBL" id="QBI21200.1"/>
    </source>
</evidence>
<dbReference type="FunFam" id="3.40.50.300:FF:000640">
    <property type="entry name" value="MoxR family ATPase"/>
    <property type="match status" value="1"/>
</dbReference>
<dbReference type="PANTHER" id="PTHR42759:SF1">
    <property type="entry name" value="MAGNESIUM-CHELATASE SUBUNIT CHLD"/>
    <property type="match status" value="1"/>
</dbReference>
<feature type="domain" description="ATPase AAA-3" evidence="5">
    <location>
        <begin position="82"/>
        <end position="212"/>
    </location>
</feature>
<keyword evidence="8" id="KW-1185">Reference proteome</keyword>
<dbReference type="InterPro" id="IPR041628">
    <property type="entry name" value="ChlI/MoxR_AAA_lid"/>
</dbReference>
<dbReference type="Pfam" id="PF17863">
    <property type="entry name" value="AAA_lid_2"/>
    <property type="match status" value="1"/>
</dbReference>
<dbReference type="CDD" id="cd00009">
    <property type="entry name" value="AAA"/>
    <property type="match status" value="1"/>
</dbReference>
<dbReference type="GO" id="GO:0005524">
    <property type="term" value="F:ATP binding"/>
    <property type="evidence" value="ECO:0007669"/>
    <property type="project" value="UniProtKB-KW"/>
</dbReference>
<sequence length="360" mass="38866">MSEHEHDHPSAPGRASGLPDPDASGPPDPDASGPPDPDASGPPDPGQTQEVLDRVRAEVSKIVVGQEGVVTGLLTALLVRGHVLLEGVPGTAKTLLVKALGAALDLDNSRVQFTPDLMPSDITGQTVFFQETGEFRFRSGPTFTNLLLADEINRTPPKTQSALLEAMQERQVTVEGAPRPLPDPFLVVATQNPIEYEGTYPLPEAQLDRFLLKLVVGYPSAEQERDIVRRHHRGLDPHDLATADIRRVASPADLTEARRAVQAIEVEDRVSDYLVELCRATRESPQVILGVSTRGATMLLHAAKAWALLAGRGFVTPDDVKAVATPTLRHRLQLRPEVELEGATSDGVLAGVLERTEVPR</sequence>
<organism evidence="7 8">
    <name type="scientific">Egibacter rhizosphaerae</name>
    <dbReference type="NCBI Taxonomy" id="1670831"/>
    <lineage>
        <taxon>Bacteria</taxon>
        <taxon>Bacillati</taxon>
        <taxon>Actinomycetota</taxon>
        <taxon>Nitriliruptoria</taxon>
        <taxon>Egibacterales</taxon>
        <taxon>Egibacteraceae</taxon>
        <taxon>Egibacter</taxon>
    </lineage>
</organism>
<name>A0A411YIY9_9ACTN</name>
<dbReference type="GO" id="GO:0016887">
    <property type="term" value="F:ATP hydrolysis activity"/>
    <property type="evidence" value="ECO:0007669"/>
    <property type="project" value="InterPro"/>
</dbReference>
<dbReference type="Gene3D" id="1.10.8.80">
    <property type="entry name" value="Magnesium chelatase subunit I, C-Terminal domain"/>
    <property type="match status" value="1"/>
</dbReference>
<dbReference type="InterPro" id="IPR011703">
    <property type="entry name" value="ATPase_AAA-3"/>
</dbReference>
<dbReference type="PANTHER" id="PTHR42759">
    <property type="entry name" value="MOXR FAMILY PROTEIN"/>
    <property type="match status" value="1"/>
</dbReference>
<feature type="domain" description="ChlI/MoxR AAA lid" evidence="6">
    <location>
        <begin position="279"/>
        <end position="345"/>
    </location>
</feature>
<dbReference type="OrthoDB" id="9808397at2"/>
<dbReference type="InterPro" id="IPR050764">
    <property type="entry name" value="CbbQ/NirQ/NorQ/GpvN"/>
</dbReference>
<dbReference type="AlphaFoldDB" id="A0A411YIY9"/>
<dbReference type="Gene3D" id="3.40.50.300">
    <property type="entry name" value="P-loop containing nucleotide triphosphate hydrolases"/>
    <property type="match status" value="1"/>
</dbReference>
<dbReference type="Pfam" id="PF07726">
    <property type="entry name" value="AAA_3"/>
    <property type="match status" value="1"/>
</dbReference>
<dbReference type="KEGG" id="erz:ER308_17575"/>
<evidence type="ECO:0000256" key="2">
    <source>
        <dbReference type="ARBA" id="ARBA00022840"/>
    </source>
</evidence>
<reference evidence="7 8" key="1">
    <citation type="submission" date="2019-01" db="EMBL/GenBank/DDBJ databases">
        <title>Egibacter rhizosphaerae EGI 80759T.</title>
        <authorList>
            <person name="Chen D.-D."/>
            <person name="Tian Y."/>
            <person name="Jiao J.-Y."/>
            <person name="Zhang X.-T."/>
            <person name="Zhang Y.-G."/>
            <person name="Zhang Y."/>
            <person name="Xiao M."/>
            <person name="Shu W.-S."/>
            <person name="Li W.-J."/>
        </authorList>
    </citation>
    <scope>NUCLEOTIDE SEQUENCE [LARGE SCALE GENOMIC DNA]</scope>
    <source>
        <strain evidence="7 8">EGI 80759</strain>
    </source>
</reference>
<protein>
    <submittedName>
        <fullName evidence="7">MoxR family ATPase</fullName>
    </submittedName>
</protein>
<accession>A0A411YIY9</accession>
<dbReference type="EMBL" id="CP036402">
    <property type="protein sequence ID" value="QBI21200.1"/>
    <property type="molecule type" value="Genomic_DNA"/>
</dbReference>
<proteinExistence type="inferred from homology"/>